<protein>
    <submittedName>
        <fullName evidence="2">Uncharacterized protein</fullName>
    </submittedName>
</protein>
<organism evidence="2">
    <name type="scientific">Pseudogymnoascus destructans</name>
    <dbReference type="NCBI Taxonomy" id="655981"/>
    <lineage>
        <taxon>Eukaryota</taxon>
        <taxon>Fungi</taxon>
        <taxon>Dikarya</taxon>
        <taxon>Ascomycota</taxon>
        <taxon>Pezizomycotina</taxon>
        <taxon>Leotiomycetes</taxon>
        <taxon>Thelebolales</taxon>
        <taxon>Thelebolaceae</taxon>
        <taxon>Pseudogymnoascus</taxon>
    </lineage>
</organism>
<keyword evidence="1" id="KW-0175">Coiled coil</keyword>
<dbReference type="RefSeq" id="XP_024324123.1">
    <property type="nucleotide sequence ID" value="XM_024469730.1"/>
</dbReference>
<proteinExistence type="predicted"/>
<dbReference type="GeneID" id="36289187"/>
<reference evidence="2" key="1">
    <citation type="submission" date="2016-03" db="EMBL/GenBank/DDBJ databases">
        <title>Updated assembly of Pseudogymnoascus destructans, the fungus causing white-nose syndrome of bats.</title>
        <authorList>
            <person name="Palmer J.M."/>
            <person name="Drees K.P."/>
            <person name="Foster J.T."/>
            <person name="Lindner D.L."/>
        </authorList>
    </citation>
    <scope>NUCLEOTIDE SEQUENCE [LARGE SCALE GENOMIC DNA]</scope>
    <source>
        <strain evidence="2">20631-21</strain>
    </source>
</reference>
<dbReference type="AlphaFoldDB" id="A0A177A9N0"/>
<name>A0A177A9N0_9PEZI</name>
<evidence type="ECO:0000313" key="2">
    <source>
        <dbReference type="EMBL" id="OAF58839.1"/>
    </source>
</evidence>
<evidence type="ECO:0000256" key="1">
    <source>
        <dbReference type="SAM" id="Coils"/>
    </source>
</evidence>
<gene>
    <name evidence="2" type="ORF">VC83_06125</name>
</gene>
<feature type="coiled-coil region" evidence="1">
    <location>
        <begin position="20"/>
        <end position="80"/>
    </location>
</feature>
<dbReference type="Proteomes" id="UP000077154">
    <property type="component" value="Unassembled WGS sequence"/>
</dbReference>
<accession>A0A177A9N0</accession>
<dbReference type="OrthoDB" id="3935526at2759"/>
<dbReference type="EMBL" id="KV441395">
    <property type="protein sequence ID" value="OAF58839.1"/>
    <property type="molecule type" value="Genomic_DNA"/>
</dbReference>
<sequence length="105" mass="11850">MQRLVIQKAGKVIGRLNAIQAGHEATIQRQKAEIESLQAKKPRKRITVDLNSRFANIESIKKALDEAAALEAQRKGKVTEFAAQKATEIRSNMTLESMTFEWQLE</sequence>